<feature type="domain" description="DUF4440" evidence="1">
    <location>
        <begin position="11"/>
        <end position="107"/>
    </location>
</feature>
<keyword evidence="3" id="KW-1185">Reference proteome</keyword>
<evidence type="ECO:0000259" key="1">
    <source>
        <dbReference type="Pfam" id="PF14534"/>
    </source>
</evidence>
<dbReference type="Pfam" id="PF14534">
    <property type="entry name" value="DUF4440"/>
    <property type="match status" value="1"/>
</dbReference>
<dbReference type="InterPro" id="IPR032710">
    <property type="entry name" value="NTF2-like_dom_sf"/>
</dbReference>
<accession>A0ABY3B7W6</accession>
<gene>
    <name evidence="2" type="ORF">FKV70_05520</name>
</gene>
<dbReference type="Gene3D" id="3.10.450.50">
    <property type="match status" value="1"/>
</dbReference>
<dbReference type="Proteomes" id="UP000319219">
    <property type="component" value="Unassembled WGS sequence"/>
</dbReference>
<evidence type="ECO:0000313" key="2">
    <source>
        <dbReference type="EMBL" id="TQS00236.1"/>
    </source>
</evidence>
<dbReference type="SUPFAM" id="SSF54427">
    <property type="entry name" value="NTF2-like"/>
    <property type="match status" value="1"/>
</dbReference>
<sequence length="116" mass="13382">MSKVLEDIILNLEKQLMHAQREDFERLLADDYLEYGSSGKKYDKSMQLSFLIGKSPLDYIPFVITDFNIRLLSSNIVHATYCTESIDAGNKSLRSSIWKLNEGQWQLVFHQGTPTH</sequence>
<name>A0ABY3B7W6_9BACL</name>
<comment type="caution">
    <text evidence="2">The sequence shown here is derived from an EMBL/GenBank/DDBJ whole genome shotgun (WGS) entry which is preliminary data.</text>
</comment>
<reference evidence="2 3" key="1">
    <citation type="submission" date="2019-07" db="EMBL/GenBank/DDBJ databases">
        <title>Paenibacillus ottowii sp. nov. isolated from a fermentation system processing bovine manure.</title>
        <authorList>
            <person name="Velazquez L.F."/>
            <person name="Rajbanshi S."/>
            <person name="Guan S."/>
            <person name="Hinchee M."/>
            <person name="Welsh A."/>
        </authorList>
    </citation>
    <scope>NUCLEOTIDE SEQUENCE [LARGE SCALE GENOMIC DNA]</scope>
    <source>
        <strain evidence="2 3">MS2379</strain>
    </source>
</reference>
<evidence type="ECO:0000313" key="3">
    <source>
        <dbReference type="Proteomes" id="UP000319219"/>
    </source>
</evidence>
<dbReference type="EMBL" id="VIJZ01000002">
    <property type="protein sequence ID" value="TQS00236.1"/>
    <property type="molecule type" value="Genomic_DNA"/>
</dbReference>
<dbReference type="RefSeq" id="WP_142612061.1">
    <property type="nucleotide sequence ID" value="NZ_VIJZ01000002.1"/>
</dbReference>
<dbReference type="InterPro" id="IPR027843">
    <property type="entry name" value="DUF4440"/>
</dbReference>
<organism evidence="2 3">
    <name type="scientific">Paenibacillus ottowii</name>
    <dbReference type="NCBI Taxonomy" id="2315729"/>
    <lineage>
        <taxon>Bacteria</taxon>
        <taxon>Bacillati</taxon>
        <taxon>Bacillota</taxon>
        <taxon>Bacilli</taxon>
        <taxon>Bacillales</taxon>
        <taxon>Paenibacillaceae</taxon>
        <taxon>Paenibacillus</taxon>
    </lineage>
</organism>
<protein>
    <submittedName>
        <fullName evidence="2">DUF4440 domain-containing protein</fullName>
    </submittedName>
</protein>
<proteinExistence type="predicted"/>